<dbReference type="OrthoDB" id="3800738at2759"/>
<dbReference type="RefSeq" id="XP_018067564.1">
    <property type="nucleotide sequence ID" value="XM_018222840.1"/>
</dbReference>
<evidence type="ECO:0000259" key="2">
    <source>
        <dbReference type="Pfam" id="PF00646"/>
    </source>
</evidence>
<dbReference type="Pfam" id="PF00646">
    <property type="entry name" value="F-box"/>
    <property type="match status" value="1"/>
</dbReference>
<keyword evidence="1" id="KW-0812">Transmembrane</keyword>
<dbReference type="InterPro" id="IPR001810">
    <property type="entry name" value="F-box_dom"/>
</dbReference>
<gene>
    <name evidence="3" type="ORF">LY89DRAFT_784962</name>
</gene>
<dbReference type="SUPFAM" id="SSF81383">
    <property type="entry name" value="F-box domain"/>
    <property type="match status" value="1"/>
</dbReference>
<evidence type="ECO:0000313" key="3">
    <source>
        <dbReference type="EMBL" id="KUJ13209.1"/>
    </source>
</evidence>
<proteinExistence type="predicted"/>
<keyword evidence="4" id="KW-1185">Reference proteome</keyword>
<organism evidence="3 4">
    <name type="scientific">Mollisia scopiformis</name>
    <name type="common">Conifer needle endophyte fungus</name>
    <name type="synonym">Phialocephala scopiformis</name>
    <dbReference type="NCBI Taxonomy" id="149040"/>
    <lineage>
        <taxon>Eukaryota</taxon>
        <taxon>Fungi</taxon>
        <taxon>Dikarya</taxon>
        <taxon>Ascomycota</taxon>
        <taxon>Pezizomycotina</taxon>
        <taxon>Leotiomycetes</taxon>
        <taxon>Helotiales</taxon>
        <taxon>Mollisiaceae</taxon>
        <taxon>Mollisia</taxon>
    </lineage>
</organism>
<dbReference type="EMBL" id="KQ947422">
    <property type="protein sequence ID" value="KUJ13209.1"/>
    <property type="molecule type" value="Genomic_DNA"/>
</dbReference>
<reference evidence="3 4" key="1">
    <citation type="submission" date="2015-10" db="EMBL/GenBank/DDBJ databases">
        <title>Full genome of DAOMC 229536 Phialocephala scopiformis, a fungal endophyte of spruce producing the potent anti-insectan compound rugulosin.</title>
        <authorList>
            <consortium name="DOE Joint Genome Institute"/>
            <person name="Walker A.K."/>
            <person name="Frasz S.L."/>
            <person name="Seifert K.A."/>
            <person name="Miller J.D."/>
            <person name="Mondo S.J."/>
            <person name="Labutti K."/>
            <person name="Lipzen A."/>
            <person name="Dockter R."/>
            <person name="Kennedy M."/>
            <person name="Grigoriev I.V."/>
            <person name="Spatafora J.W."/>
        </authorList>
    </citation>
    <scope>NUCLEOTIDE SEQUENCE [LARGE SCALE GENOMIC DNA]</scope>
    <source>
        <strain evidence="3 4">CBS 120377</strain>
    </source>
</reference>
<dbReference type="GeneID" id="28832566"/>
<keyword evidence="1" id="KW-0472">Membrane</keyword>
<sequence>MTPAQNQVFALPEIVENILLQLPLRDLLVNAQRVCHGWNEVTKSPTLQQALFFEPSPQSQTTDPTFNPLLQEVFKPWFTAEQRKSRYNRGEQFLALDWNSSDAKREAYRKEEASWRRMLPIQPPATVFQIDAKTYSMGGTFRERGELTITDGVRMGVLYDYAYVAVACPISSFWVEWNMLPRVDAYDSDQFDVRGNSKEDGPMVTLHTRHTIQCCVDDVPDIPWQLESKGYKKLDIPSWDEDTVSIEHAFELNNQPLLNRLGQNYLAVIEVSVIAGLSLGFVTMALRDPLYAGTLFSEWVVLMILLAFLASTPVTNNDDILLDTGLQAVTYYW</sequence>
<keyword evidence="1" id="KW-1133">Transmembrane helix</keyword>
<feature type="transmembrane region" description="Helical" evidence="1">
    <location>
        <begin position="265"/>
        <end position="284"/>
    </location>
</feature>
<dbReference type="AlphaFoldDB" id="A0A194WZS5"/>
<dbReference type="Proteomes" id="UP000070700">
    <property type="component" value="Unassembled WGS sequence"/>
</dbReference>
<dbReference type="KEGG" id="psco:LY89DRAFT_784962"/>
<dbReference type="Gene3D" id="1.20.1280.50">
    <property type="match status" value="1"/>
</dbReference>
<feature type="transmembrane region" description="Helical" evidence="1">
    <location>
        <begin position="290"/>
        <end position="310"/>
    </location>
</feature>
<name>A0A194WZS5_MOLSC</name>
<dbReference type="InParanoid" id="A0A194WZS5"/>
<protein>
    <recommendedName>
        <fullName evidence="2">F-box domain-containing protein</fullName>
    </recommendedName>
</protein>
<evidence type="ECO:0000256" key="1">
    <source>
        <dbReference type="SAM" id="Phobius"/>
    </source>
</evidence>
<dbReference type="InterPro" id="IPR036047">
    <property type="entry name" value="F-box-like_dom_sf"/>
</dbReference>
<accession>A0A194WZS5</accession>
<feature type="domain" description="F-box" evidence="2">
    <location>
        <begin position="12"/>
        <end position="46"/>
    </location>
</feature>
<evidence type="ECO:0000313" key="4">
    <source>
        <dbReference type="Proteomes" id="UP000070700"/>
    </source>
</evidence>